<evidence type="ECO:0000313" key="3">
    <source>
        <dbReference type="Proteomes" id="UP000038009"/>
    </source>
</evidence>
<dbReference type="Pfam" id="PF13516">
    <property type="entry name" value="LRR_6"/>
    <property type="match status" value="1"/>
</dbReference>
<keyword evidence="3" id="KW-1185">Reference proteome</keyword>
<dbReference type="SUPFAM" id="SSF52058">
    <property type="entry name" value="L domain-like"/>
    <property type="match status" value="1"/>
</dbReference>
<evidence type="ECO:0008006" key="4">
    <source>
        <dbReference type="Google" id="ProtNLM"/>
    </source>
</evidence>
<evidence type="ECO:0000256" key="1">
    <source>
        <dbReference type="SAM" id="MobiDB-lite"/>
    </source>
</evidence>
<dbReference type="EMBL" id="LJSK01000287">
    <property type="protein sequence ID" value="KPI84126.1"/>
    <property type="molecule type" value="Genomic_DNA"/>
</dbReference>
<dbReference type="InterPro" id="IPR032675">
    <property type="entry name" value="LRR_dom_sf"/>
</dbReference>
<feature type="region of interest" description="Disordered" evidence="1">
    <location>
        <begin position="279"/>
        <end position="307"/>
    </location>
</feature>
<dbReference type="OrthoDB" id="263468at2759"/>
<dbReference type="Proteomes" id="UP000038009">
    <property type="component" value="Unassembled WGS sequence"/>
</dbReference>
<name>A0A0N0P3H5_LEPSE</name>
<dbReference type="InterPro" id="IPR001611">
    <property type="entry name" value="Leu-rich_rpt"/>
</dbReference>
<dbReference type="GO" id="GO:0031146">
    <property type="term" value="P:SCF-dependent proteasomal ubiquitin-dependent protein catabolic process"/>
    <property type="evidence" value="ECO:0007669"/>
    <property type="project" value="TreeGrafter"/>
</dbReference>
<dbReference type="PANTHER" id="PTHR13318">
    <property type="entry name" value="PARTNER OF PAIRED, ISOFORM B-RELATED"/>
    <property type="match status" value="1"/>
</dbReference>
<sequence>MATPLDASSASSTRRLCRTADCLRVLCDVLLKEELFEEYPPLALAFAHPLTRLYCEMWRAECPGDLECCTTTASSYYTESALGCAEGGAPAVGDAPSPAPFVSVGGCRVANPAALADPPERGGAGITRTSMMTPAAVFAGSPFASSTRHQIGSLLPPLTSATALGATSPQSSAALASRRVWRGTPVVDPSVPLYAPWTYTEMIFKLPIGMKLGHVRIITTPRPRSGADSSGGDAQLVRGFFSHVPAAASLRAAALSRDHSASARKDDAAWVPPAPLIEPESESEALQPRGANEAEAGSSTATHAVRPVVEAEDDWEASALLEEALMESVALSTARTATASAAPAPGQRSRGAASQRVCSAAVGPAKASAVAVGLSSTMGRRPSAAILRNTPHASHQPAAHAVPDAVTAALPPPCEWWLRRPIVPSPSAAVATTCAQEARTLPLYVHCVEATKQWVDWFDGLQRLRGEGEGGAEGSPVQPAVSLRGVSLTGWSPMYVAPPLATAAELSQLGTTLCIEEALPRTLPLRALHLESTVSAMQVLLSAGCASAGAAGHGSLVALDLPYLQDTDTGCQCGGLALRDGAGPRLAQATGPLHSLADALNALPQLRFLSLSYGSASWTSSAGRWEGAGDGRDEEVAQPLEELRLAGVAAVPAYALASTSHRCAALRVLDLSSTGITEVELGALVFGGWYAGAARDAKRESPLVWLEELRLAACSSLLRVDALAALPRLRRLNLQASGVCRLEDLAGCDALEEVVLNQCRRVTQLHPLWHLPRLRCVEAVSVRSLQREGGLLPLPPSDALRAHGDDESAIAAAHDVDFAAPLCRLNLSVAAFVHGTAVARLAVALRDISGRLRSLTVLLLNDTSANDDTVKILAGEPAGARPAHGRGGGAPPVAATELRELSLAGCLGVRDLGPLGLLPHLRSVVADSASVERLDGLQRSRSLVSLSLVHCMQLWSIAPLAHLPTLRTLDVSHTPLNDAGLLRFVFPDLVSEFIARQLHGESSPDAALVAAALPSSSVVPSQVEELRLRLCASLRFVGCVSHLPRLRRLDASETAVFDRGVVNFFAAPAALLHTRLWAAPAGSAATWAEEEGGRAALRHDGCLATASMPDEAALLCAWRRTGALPPPRCTPSLRLSSDASASAAAAAATSTTTTRREAGVAKGNPECWLMFDVAAVETLTHLSFAYCAGVRSVTPCAFFRHLTSLDMTATAIDSAALLAFTNLLHECCCVDSEDDASATLVVEREGLRACVRHGSLLIDKDREPHAARRQVAPRRPYTLTALTLSLCAYVTDVRCCATIPSLTHLTLCNTRVDNASIEALAAHPALPAAPTTASAIAERRWWARHQCALQSLDISYCREVTDVTPLLQAPALDALQPFSRAGLRELRVGHSGVTTVREELRTLNLHSRCVLMF</sequence>
<dbReference type="VEuPathDB" id="TriTrypDB:Lsey_0287_0070"/>
<evidence type="ECO:0000313" key="2">
    <source>
        <dbReference type="EMBL" id="KPI84126.1"/>
    </source>
</evidence>
<dbReference type="GO" id="GO:0019005">
    <property type="term" value="C:SCF ubiquitin ligase complex"/>
    <property type="evidence" value="ECO:0007669"/>
    <property type="project" value="TreeGrafter"/>
</dbReference>
<proteinExistence type="predicted"/>
<accession>A0A0N0P3H5</accession>
<dbReference type="Gene3D" id="3.80.10.10">
    <property type="entry name" value="Ribonuclease Inhibitor"/>
    <property type="match status" value="3"/>
</dbReference>
<dbReference type="OMA" id="WCEMWRT"/>
<gene>
    <name evidence="2" type="ORF">ABL78_6824</name>
</gene>
<comment type="caution">
    <text evidence="2">The sequence shown here is derived from an EMBL/GenBank/DDBJ whole genome shotgun (WGS) entry which is preliminary data.</text>
</comment>
<reference evidence="2 3" key="1">
    <citation type="journal article" date="2015" name="PLoS Pathog.">
        <title>Leptomonas seymouri: Adaptations to the Dixenous Life Cycle Analyzed by Genome Sequencing, Transcriptome Profiling and Co-infection with Leishmania donovani.</title>
        <authorList>
            <person name="Kraeva N."/>
            <person name="Butenko A."/>
            <person name="Hlavacova J."/>
            <person name="Kostygov A."/>
            <person name="Myskova J."/>
            <person name="Grybchuk D."/>
            <person name="Lestinova T."/>
            <person name="Votypka J."/>
            <person name="Volf P."/>
            <person name="Opperdoes F."/>
            <person name="Flegontov P."/>
            <person name="Lukes J."/>
            <person name="Yurchenko V."/>
        </authorList>
    </citation>
    <scope>NUCLEOTIDE SEQUENCE [LARGE SCALE GENOMIC DNA]</scope>
    <source>
        <strain evidence="2 3">ATCC 30220</strain>
    </source>
</reference>
<organism evidence="2 3">
    <name type="scientific">Leptomonas seymouri</name>
    <dbReference type="NCBI Taxonomy" id="5684"/>
    <lineage>
        <taxon>Eukaryota</taxon>
        <taxon>Discoba</taxon>
        <taxon>Euglenozoa</taxon>
        <taxon>Kinetoplastea</taxon>
        <taxon>Metakinetoplastina</taxon>
        <taxon>Trypanosomatida</taxon>
        <taxon>Trypanosomatidae</taxon>
        <taxon>Leishmaniinae</taxon>
        <taxon>Leptomonas</taxon>
    </lineage>
</organism>
<protein>
    <recommendedName>
        <fullName evidence="4">Leucine-rich repeat protein</fullName>
    </recommendedName>
</protein>